<dbReference type="InterPro" id="IPR001040">
    <property type="entry name" value="TIF_eIF_4E"/>
</dbReference>
<keyword evidence="1 2" id="KW-0396">Initiation factor</keyword>
<dbReference type="Pfam" id="PF01652">
    <property type="entry name" value="IF4E"/>
    <property type="match status" value="1"/>
</dbReference>
<sequence length="170" mass="20079">MSMKLSRGYTFWFVSERVENKDNYVSQLKKIGSFSDVDDFWKYYQHMARPDKLPEGTTFYCFTEGVMPMWEDAANVGGGRFQMRVKIKYSNRFWEDLLLGLIGNQCEFNSYINGISLQAKDPQHIVIQIWVKDRNKNESIDTGIKNFIMSIYQLNEDSSIEYRDFAKQKK</sequence>
<dbReference type="GeneID" id="7843458"/>
<dbReference type="STRING" id="312017.Q23Q47"/>
<dbReference type="GO" id="GO:0016281">
    <property type="term" value="C:eukaryotic translation initiation factor 4F complex"/>
    <property type="evidence" value="ECO:0007669"/>
    <property type="project" value="TreeGrafter"/>
</dbReference>
<dbReference type="Proteomes" id="UP000009168">
    <property type="component" value="Unassembled WGS sequence"/>
</dbReference>
<dbReference type="PANTHER" id="PTHR11960:SF18">
    <property type="entry name" value="EUKARYOTIC TRANSLATION INITIATION FACTOR 4E HOMOLOGOUS PROTEIN, ISOFORM B"/>
    <property type="match status" value="1"/>
</dbReference>
<dbReference type="KEGG" id="tet:TTHERM_00583420"/>
<dbReference type="GO" id="GO:0003743">
    <property type="term" value="F:translation initiation factor activity"/>
    <property type="evidence" value="ECO:0007669"/>
    <property type="project" value="UniProtKB-KW"/>
</dbReference>
<evidence type="ECO:0000256" key="1">
    <source>
        <dbReference type="RuleBase" id="RU004374"/>
    </source>
</evidence>
<comment type="similarity">
    <text evidence="1">Belongs to the eukaryotic initiation factor 4E family.</text>
</comment>
<proteinExistence type="inferred from homology"/>
<evidence type="ECO:0000313" key="2">
    <source>
        <dbReference type="EMBL" id="EAR98737.2"/>
    </source>
</evidence>
<keyword evidence="1" id="KW-0694">RNA-binding</keyword>
<dbReference type="GO" id="GO:0000340">
    <property type="term" value="F:RNA 7-methylguanosine cap binding"/>
    <property type="evidence" value="ECO:0007669"/>
    <property type="project" value="TreeGrafter"/>
</dbReference>
<gene>
    <name evidence="2" type="ORF">TTHERM_00583420</name>
</gene>
<dbReference type="HOGENOM" id="CLU_043552_3_3_1"/>
<dbReference type="RefSeq" id="XP_001018982.2">
    <property type="nucleotide sequence ID" value="XM_001018982.2"/>
</dbReference>
<dbReference type="SUPFAM" id="SSF55418">
    <property type="entry name" value="eIF4e-like"/>
    <property type="match status" value="1"/>
</dbReference>
<accession>Q23Q47</accession>
<dbReference type="Gene3D" id="3.30.760.10">
    <property type="entry name" value="RNA Cap, Translation Initiation Factor Eif4e"/>
    <property type="match status" value="1"/>
</dbReference>
<organism evidence="2 3">
    <name type="scientific">Tetrahymena thermophila (strain SB210)</name>
    <dbReference type="NCBI Taxonomy" id="312017"/>
    <lineage>
        <taxon>Eukaryota</taxon>
        <taxon>Sar</taxon>
        <taxon>Alveolata</taxon>
        <taxon>Ciliophora</taxon>
        <taxon>Intramacronucleata</taxon>
        <taxon>Oligohymenophorea</taxon>
        <taxon>Hymenostomatida</taxon>
        <taxon>Tetrahymenina</taxon>
        <taxon>Tetrahymenidae</taxon>
        <taxon>Tetrahymena</taxon>
    </lineage>
</organism>
<name>Q23Q47_TETTS</name>
<dbReference type="PANTHER" id="PTHR11960">
    <property type="entry name" value="EUKARYOTIC TRANSLATION INITIATION FACTOR 4E RELATED"/>
    <property type="match status" value="1"/>
</dbReference>
<dbReference type="InParanoid" id="Q23Q47"/>
<dbReference type="AlphaFoldDB" id="Q23Q47"/>
<dbReference type="eggNOG" id="KOG1669">
    <property type="taxonomic scope" value="Eukaryota"/>
</dbReference>
<keyword evidence="3" id="KW-1185">Reference proteome</keyword>
<dbReference type="EMBL" id="GG662649">
    <property type="protein sequence ID" value="EAR98737.2"/>
    <property type="molecule type" value="Genomic_DNA"/>
</dbReference>
<keyword evidence="1" id="KW-0648">Protein biosynthesis</keyword>
<dbReference type="InterPro" id="IPR023398">
    <property type="entry name" value="TIF_eIF4e-like"/>
</dbReference>
<protein>
    <submittedName>
        <fullName evidence="2">Eukaryotic translation initiation factor 4E</fullName>
    </submittedName>
</protein>
<dbReference type="OrthoDB" id="282246at2759"/>
<evidence type="ECO:0000313" key="3">
    <source>
        <dbReference type="Proteomes" id="UP000009168"/>
    </source>
</evidence>
<reference evidence="3" key="1">
    <citation type="journal article" date="2006" name="PLoS Biol.">
        <title>Macronuclear genome sequence of the ciliate Tetrahymena thermophila, a model eukaryote.</title>
        <authorList>
            <person name="Eisen J.A."/>
            <person name="Coyne R.S."/>
            <person name="Wu M."/>
            <person name="Wu D."/>
            <person name="Thiagarajan M."/>
            <person name="Wortman J.R."/>
            <person name="Badger J.H."/>
            <person name="Ren Q."/>
            <person name="Amedeo P."/>
            <person name="Jones K.M."/>
            <person name="Tallon L.J."/>
            <person name="Delcher A.L."/>
            <person name="Salzberg S.L."/>
            <person name="Silva J.C."/>
            <person name="Haas B.J."/>
            <person name="Majoros W.H."/>
            <person name="Farzad M."/>
            <person name="Carlton J.M."/>
            <person name="Smith R.K. Jr."/>
            <person name="Garg J."/>
            <person name="Pearlman R.E."/>
            <person name="Karrer K.M."/>
            <person name="Sun L."/>
            <person name="Manning G."/>
            <person name="Elde N.C."/>
            <person name="Turkewitz A.P."/>
            <person name="Asai D.J."/>
            <person name="Wilkes D.E."/>
            <person name="Wang Y."/>
            <person name="Cai H."/>
            <person name="Collins K."/>
            <person name="Stewart B.A."/>
            <person name="Lee S.R."/>
            <person name="Wilamowska K."/>
            <person name="Weinberg Z."/>
            <person name="Ruzzo W.L."/>
            <person name="Wloga D."/>
            <person name="Gaertig J."/>
            <person name="Frankel J."/>
            <person name="Tsao C.-C."/>
            <person name="Gorovsky M.A."/>
            <person name="Keeling P.J."/>
            <person name="Waller R.F."/>
            <person name="Patron N.J."/>
            <person name="Cherry J.M."/>
            <person name="Stover N.A."/>
            <person name="Krieger C.J."/>
            <person name="del Toro C."/>
            <person name="Ryder H.F."/>
            <person name="Williamson S.C."/>
            <person name="Barbeau R.A."/>
            <person name="Hamilton E.P."/>
            <person name="Orias E."/>
        </authorList>
    </citation>
    <scope>NUCLEOTIDE SEQUENCE [LARGE SCALE GENOMIC DNA]</scope>
    <source>
        <strain evidence="3">SB210</strain>
    </source>
</reference>